<keyword evidence="5" id="KW-0378">Hydrolase</keyword>
<gene>
    <name evidence="5" type="ORF">E3O21_17730</name>
    <name evidence="4" type="ORF">SAMN05216368_103362</name>
</gene>
<dbReference type="EMBL" id="SOFD01000041">
    <property type="protein sequence ID" value="TFB72935.1"/>
    <property type="molecule type" value="Genomic_DNA"/>
</dbReference>
<keyword evidence="7" id="KW-1185">Reference proteome</keyword>
<proteinExistence type="predicted"/>
<feature type="region of interest" description="Disordered" evidence="2">
    <location>
        <begin position="371"/>
        <end position="437"/>
    </location>
</feature>
<dbReference type="GO" id="GO:0004519">
    <property type="term" value="F:endonuclease activity"/>
    <property type="evidence" value="ECO:0007669"/>
    <property type="project" value="UniProtKB-KW"/>
</dbReference>
<feature type="compositionally biased region" description="Low complexity" evidence="2">
    <location>
        <begin position="374"/>
        <end position="435"/>
    </location>
</feature>
<keyword evidence="5" id="KW-0255">Endonuclease</keyword>
<evidence type="ECO:0000259" key="3">
    <source>
        <dbReference type="SMART" id="SM00507"/>
    </source>
</evidence>
<organism evidence="4 6">
    <name type="scientific">Cryobacterium flavum</name>
    <dbReference type="NCBI Taxonomy" id="1424659"/>
    <lineage>
        <taxon>Bacteria</taxon>
        <taxon>Bacillati</taxon>
        <taxon>Actinomycetota</taxon>
        <taxon>Actinomycetes</taxon>
        <taxon>Micrococcales</taxon>
        <taxon>Microbacteriaceae</taxon>
        <taxon>Cryobacterium</taxon>
    </lineage>
</organism>
<accession>A0A4R8UXH1</accession>
<evidence type="ECO:0000313" key="5">
    <source>
        <dbReference type="EMBL" id="TFB72935.1"/>
    </source>
</evidence>
<dbReference type="CDD" id="cd00085">
    <property type="entry name" value="HNHc"/>
    <property type="match status" value="1"/>
</dbReference>
<evidence type="ECO:0000313" key="4">
    <source>
        <dbReference type="EMBL" id="SDN07486.1"/>
    </source>
</evidence>
<feature type="domain" description="HNH nuclease" evidence="3">
    <location>
        <begin position="485"/>
        <end position="537"/>
    </location>
</feature>
<dbReference type="InterPro" id="IPR003615">
    <property type="entry name" value="HNH_nuc"/>
</dbReference>
<feature type="region of interest" description="Disordered" evidence="2">
    <location>
        <begin position="586"/>
        <end position="628"/>
    </location>
</feature>
<reference evidence="5 7" key="2">
    <citation type="submission" date="2019-03" db="EMBL/GenBank/DDBJ databases">
        <title>Genomics of glacier-inhabiting Cryobacterium strains.</title>
        <authorList>
            <person name="Liu Q."/>
            <person name="Xin Y.-H."/>
        </authorList>
    </citation>
    <scope>NUCLEOTIDE SEQUENCE [LARGE SCALE GENOMIC DNA]</scope>
    <source>
        <strain evidence="5 7">Hh8</strain>
    </source>
</reference>
<keyword evidence="1" id="KW-0175">Coiled coil</keyword>
<keyword evidence="5" id="KW-0540">Nuclease</keyword>
<feature type="coiled-coil region" evidence="1">
    <location>
        <begin position="101"/>
        <end position="139"/>
    </location>
</feature>
<dbReference type="Proteomes" id="UP000199639">
    <property type="component" value="Unassembled WGS sequence"/>
</dbReference>
<dbReference type="RefSeq" id="WP_092339812.1">
    <property type="nucleotide sequence ID" value="NZ_FNIB01000003.1"/>
</dbReference>
<dbReference type="Pfam" id="PF02720">
    <property type="entry name" value="DUF222"/>
    <property type="match status" value="1"/>
</dbReference>
<dbReference type="EMBL" id="FNIB01000003">
    <property type="protein sequence ID" value="SDN07486.1"/>
    <property type="molecule type" value="Genomic_DNA"/>
</dbReference>
<evidence type="ECO:0000256" key="1">
    <source>
        <dbReference type="SAM" id="Coils"/>
    </source>
</evidence>
<evidence type="ECO:0000256" key="2">
    <source>
        <dbReference type="SAM" id="MobiDB-lite"/>
    </source>
</evidence>
<dbReference type="STRING" id="1424659.SAMN05216368_103362"/>
<protein>
    <submittedName>
        <fullName evidence="5">HNH endonuclease</fullName>
    </submittedName>
</protein>
<dbReference type="AlphaFoldDB" id="A0A4R8UXH1"/>
<name>A0A4R8UXH1_9MICO</name>
<sequence length="628" mass="67063">MNIMAMELARAAAAVAALGSSSAQFSTLTDAQVLAARGPIADLLRLSNTAAALLAGTIAHRSRPELGQSGLAARHGFSTPTLMVQDATGLSRMEAGRLLAVGVLMNETETAERRAEEAAREVERVAQATADALADAERAAELDAVREAERAAAWATLHPDLPPLPVAAPRPVLPMATVDPVEPVVVPWQAPILHAVTAGTFSPGVGDALLRGLGTLDQAITAEKLAAALRVLLVEVPGMHTEQAYKRARRMRDDLDAAGIQAREKQARDDTTWSLWRRADGMVTLHALLAPEQGEMWMATYDALTSPRRGGVRFVDPERAAWAQRVKDDPRTLDQIAADSFTQLLKLGADADPNTMFGGRRPVVQIIVTEPDRPTTIADPAADTTAAPTAGPAAGPTAGPARTAPAPAAGPTPAAETTKSGTTQSGTSGSRSATSAFGYLEGNPAPVSAETIDRHLCDTGYLGILFSQSGQPLNVGRDERLFNREQRRALAARDGGCRWPGCDQPPSWTEAHHIKMWSDQGPSNINFAISLCAHHHMLLHNRHWTIHLQNDQYWLQPPIEIDPEQTLIALPSKNPLMAEHLRLDQLLPTPPGADTADSHPSRDGGLAQLAQRNGDDPTPGRPHDDDRN</sequence>
<evidence type="ECO:0000313" key="6">
    <source>
        <dbReference type="Proteomes" id="UP000199639"/>
    </source>
</evidence>
<dbReference type="Proteomes" id="UP000298252">
    <property type="component" value="Unassembled WGS sequence"/>
</dbReference>
<dbReference type="SMART" id="SM00507">
    <property type="entry name" value="HNHc"/>
    <property type="match status" value="1"/>
</dbReference>
<reference evidence="4 6" key="1">
    <citation type="submission" date="2016-10" db="EMBL/GenBank/DDBJ databases">
        <authorList>
            <person name="Varghese N."/>
            <person name="Submissions S."/>
        </authorList>
    </citation>
    <scope>NUCLEOTIDE SEQUENCE [LARGE SCALE GENOMIC DNA]</scope>
    <source>
        <strain evidence="4 6">CGMCC 1.11215</strain>
    </source>
</reference>
<evidence type="ECO:0000313" key="7">
    <source>
        <dbReference type="Proteomes" id="UP000298252"/>
    </source>
</evidence>
<dbReference type="InterPro" id="IPR003870">
    <property type="entry name" value="DUF222"/>
</dbReference>